<keyword evidence="1 4" id="KW-0378">Hydrolase</keyword>
<dbReference type="EMBL" id="MVHZ01000004">
    <property type="protein sequence ID" value="ORB02749.1"/>
    <property type="molecule type" value="Genomic_DNA"/>
</dbReference>
<feature type="domain" description="Alpha/beta hydrolase fold-3" evidence="3">
    <location>
        <begin position="91"/>
        <end position="297"/>
    </location>
</feature>
<dbReference type="Gene3D" id="3.40.50.1820">
    <property type="entry name" value="alpha/beta hydrolase"/>
    <property type="match status" value="1"/>
</dbReference>
<feature type="region of interest" description="Disordered" evidence="2">
    <location>
        <begin position="1"/>
        <end position="20"/>
    </location>
</feature>
<dbReference type="InterPro" id="IPR050300">
    <property type="entry name" value="GDXG_lipolytic_enzyme"/>
</dbReference>
<dbReference type="PANTHER" id="PTHR48081:SF8">
    <property type="entry name" value="ALPHA_BETA HYDROLASE FOLD-3 DOMAIN-CONTAINING PROTEIN-RELATED"/>
    <property type="match status" value="1"/>
</dbReference>
<name>A0AA91M777_9MYCO</name>
<dbReference type="Pfam" id="PF07859">
    <property type="entry name" value="Abhydrolase_3"/>
    <property type="match status" value="1"/>
</dbReference>
<evidence type="ECO:0000313" key="4">
    <source>
        <dbReference type="EMBL" id="ORB02749.1"/>
    </source>
</evidence>
<evidence type="ECO:0000256" key="2">
    <source>
        <dbReference type="SAM" id="MobiDB-lite"/>
    </source>
</evidence>
<comment type="caution">
    <text evidence="4">The sequence shown here is derived from an EMBL/GenBank/DDBJ whole genome shotgun (WGS) entry which is preliminary data.</text>
</comment>
<dbReference type="GO" id="GO:0016787">
    <property type="term" value="F:hydrolase activity"/>
    <property type="evidence" value="ECO:0007669"/>
    <property type="project" value="UniProtKB-KW"/>
</dbReference>
<protein>
    <submittedName>
        <fullName evidence="4">Alpha/beta hydrolase</fullName>
    </submittedName>
</protein>
<dbReference type="InterPro" id="IPR013094">
    <property type="entry name" value="AB_hydrolase_3"/>
</dbReference>
<dbReference type="InterPro" id="IPR029058">
    <property type="entry name" value="AB_hydrolase_fold"/>
</dbReference>
<organism evidence="4 5">
    <name type="scientific">Mycolicibacter minnesotensis</name>
    <dbReference type="NCBI Taxonomy" id="1118379"/>
    <lineage>
        <taxon>Bacteria</taxon>
        <taxon>Bacillati</taxon>
        <taxon>Actinomycetota</taxon>
        <taxon>Actinomycetes</taxon>
        <taxon>Mycobacteriales</taxon>
        <taxon>Mycobacteriaceae</taxon>
        <taxon>Mycolicibacter</taxon>
    </lineage>
</organism>
<evidence type="ECO:0000256" key="1">
    <source>
        <dbReference type="ARBA" id="ARBA00022801"/>
    </source>
</evidence>
<accession>A0AA91M777</accession>
<feature type="compositionally biased region" description="Polar residues" evidence="2">
    <location>
        <begin position="1"/>
        <end position="10"/>
    </location>
</feature>
<sequence>MPPNTRSPTVNGPHRPALDPDAAARVAAFGPPTPIRERGLDQVRASLESAPLPPDMPEMAEVADAVIPGPGGPIPARIYRPRPDTGLSPVIVHLHGGGLVMGSNHSFEPMSRALAAASGAAVIAVDYRLAPENPPPAQFEDAMAATDWTAAHATELGLDRQRLVIAGDSAGGGVAAAIALAARDHGGPPIFAQLLMYPGVDRDMAAASVLRNLDAPMLSHDDIVYLHELADIGAGCPHDIRRVPAYATDLRGLPQAIVVTAELDPISDWGERYAGRLRDAGVQTTITRYPGMYHGFLMRSEATARGRLAMAEIGALLRAKFTHPLPF</sequence>
<reference evidence="4 5" key="1">
    <citation type="submission" date="2017-02" db="EMBL/GenBank/DDBJ databases">
        <title>The new phylogeny of genus Mycobacterium.</title>
        <authorList>
            <person name="Tortoli E."/>
            <person name="Trovato A."/>
            <person name="Cirillo D.M."/>
        </authorList>
    </citation>
    <scope>NUCLEOTIDE SEQUENCE [LARGE SCALE GENOMIC DNA]</scope>
    <source>
        <strain evidence="4 5">DSM 45633</strain>
    </source>
</reference>
<dbReference type="AlphaFoldDB" id="A0AA91M777"/>
<keyword evidence="5" id="KW-1185">Reference proteome</keyword>
<dbReference type="Proteomes" id="UP000192320">
    <property type="component" value="Unassembled WGS sequence"/>
</dbReference>
<dbReference type="SUPFAM" id="SSF53474">
    <property type="entry name" value="alpha/beta-Hydrolases"/>
    <property type="match status" value="1"/>
</dbReference>
<gene>
    <name evidence="4" type="ORF">BST33_06305</name>
</gene>
<proteinExistence type="predicted"/>
<evidence type="ECO:0000313" key="5">
    <source>
        <dbReference type="Proteomes" id="UP000192320"/>
    </source>
</evidence>
<evidence type="ECO:0000259" key="3">
    <source>
        <dbReference type="Pfam" id="PF07859"/>
    </source>
</evidence>
<dbReference type="PANTHER" id="PTHR48081">
    <property type="entry name" value="AB HYDROLASE SUPERFAMILY PROTEIN C4A8.06C"/>
    <property type="match status" value="1"/>
</dbReference>